<keyword evidence="1" id="KW-0040">ANK repeat</keyword>
<dbReference type="Pfam" id="PF00023">
    <property type="entry name" value="Ank"/>
    <property type="match status" value="1"/>
</dbReference>
<dbReference type="EMBL" id="BLLF01005733">
    <property type="protein sequence ID" value="GFH31570.1"/>
    <property type="molecule type" value="Genomic_DNA"/>
</dbReference>
<evidence type="ECO:0000313" key="2">
    <source>
        <dbReference type="EMBL" id="GFH31570.1"/>
    </source>
</evidence>
<evidence type="ECO:0000313" key="3">
    <source>
        <dbReference type="Proteomes" id="UP000485058"/>
    </source>
</evidence>
<dbReference type="Gene3D" id="1.25.40.20">
    <property type="entry name" value="Ankyrin repeat-containing domain"/>
    <property type="match status" value="1"/>
</dbReference>
<keyword evidence="3" id="KW-1185">Reference proteome</keyword>
<feature type="repeat" description="ANK" evidence="1">
    <location>
        <begin position="42"/>
        <end position="70"/>
    </location>
</feature>
<dbReference type="AlphaFoldDB" id="A0A6A0AF98"/>
<dbReference type="InterPro" id="IPR036770">
    <property type="entry name" value="Ankyrin_rpt-contain_sf"/>
</dbReference>
<comment type="caution">
    <text evidence="2">The sequence shown here is derived from an EMBL/GenBank/DDBJ whole genome shotgun (WGS) entry which is preliminary data.</text>
</comment>
<reference evidence="2 3" key="1">
    <citation type="submission" date="2020-02" db="EMBL/GenBank/DDBJ databases">
        <title>Draft genome sequence of Haematococcus lacustris strain NIES-144.</title>
        <authorList>
            <person name="Morimoto D."/>
            <person name="Nakagawa S."/>
            <person name="Yoshida T."/>
            <person name="Sawayama S."/>
        </authorList>
    </citation>
    <scope>NUCLEOTIDE SEQUENCE [LARGE SCALE GENOMIC DNA]</scope>
    <source>
        <strain evidence="2 3">NIES-144</strain>
    </source>
</reference>
<dbReference type="SUPFAM" id="SSF48403">
    <property type="entry name" value="Ankyrin repeat"/>
    <property type="match status" value="1"/>
</dbReference>
<evidence type="ECO:0000256" key="1">
    <source>
        <dbReference type="PROSITE-ProRule" id="PRU00023"/>
    </source>
</evidence>
<dbReference type="InterPro" id="IPR002110">
    <property type="entry name" value="Ankyrin_rpt"/>
</dbReference>
<accession>A0A6A0AF98</accession>
<proteinExistence type="predicted"/>
<dbReference type="PROSITE" id="PS50088">
    <property type="entry name" value="ANK_REPEAT"/>
    <property type="match status" value="1"/>
</dbReference>
<gene>
    <name evidence="2" type="ORF">HaLaN_30640</name>
</gene>
<sequence length="74" mass="7710">MTGASGSDLLQAVKNGTPEMVAHALGSARQLGNRPSACKSWPLHMAVWRNHPPIVALLLEAGCGVDCADAESGW</sequence>
<name>A0A6A0AF98_HAELA</name>
<organism evidence="2 3">
    <name type="scientific">Haematococcus lacustris</name>
    <name type="common">Green alga</name>
    <name type="synonym">Haematococcus pluvialis</name>
    <dbReference type="NCBI Taxonomy" id="44745"/>
    <lineage>
        <taxon>Eukaryota</taxon>
        <taxon>Viridiplantae</taxon>
        <taxon>Chlorophyta</taxon>
        <taxon>core chlorophytes</taxon>
        <taxon>Chlorophyceae</taxon>
        <taxon>CS clade</taxon>
        <taxon>Chlamydomonadales</taxon>
        <taxon>Haematococcaceae</taxon>
        <taxon>Haematococcus</taxon>
    </lineage>
</organism>
<protein>
    <submittedName>
        <fullName evidence="2">ANK_REP_REGION domain-containing protein</fullName>
    </submittedName>
</protein>
<dbReference type="Proteomes" id="UP000485058">
    <property type="component" value="Unassembled WGS sequence"/>
</dbReference>